<dbReference type="EMBL" id="JANJOU010000015">
    <property type="protein sequence ID" value="MCR0983689.1"/>
    <property type="molecule type" value="Genomic_DNA"/>
</dbReference>
<evidence type="ECO:0000313" key="3">
    <source>
        <dbReference type="EMBL" id="MCR0983689.1"/>
    </source>
</evidence>
<dbReference type="PROSITE" id="PS51257">
    <property type="entry name" value="PROKAR_LIPOPROTEIN"/>
    <property type="match status" value="1"/>
</dbReference>
<comment type="caution">
    <text evidence="3">The sequence shown here is derived from an EMBL/GenBank/DDBJ whole genome shotgun (WGS) entry which is preliminary data.</text>
</comment>
<dbReference type="Proteomes" id="UP001524642">
    <property type="component" value="Unassembled WGS sequence"/>
</dbReference>
<name>A0ABT1X9P5_9PROT</name>
<reference evidence="3 4" key="1">
    <citation type="submission" date="2022-06" db="EMBL/GenBank/DDBJ databases">
        <title>Roseomonas CN29.</title>
        <authorList>
            <person name="Cheng Y."/>
            <person name="He X."/>
        </authorList>
    </citation>
    <scope>NUCLEOTIDE SEQUENCE [LARGE SCALE GENOMIC DNA]</scope>
    <source>
        <strain evidence="3 4">CN29</strain>
    </source>
</reference>
<feature type="compositionally biased region" description="Low complexity" evidence="1">
    <location>
        <begin position="79"/>
        <end position="94"/>
    </location>
</feature>
<gene>
    <name evidence="3" type="ORF">NRP21_16665</name>
</gene>
<keyword evidence="2" id="KW-0732">Signal</keyword>
<dbReference type="RefSeq" id="WP_257717356.1">
    <property type="nucleotide sequence ID" value="NZ_JANJOU010000015.1"/>
</dbReference>
<protein>
    <recommendedName>
        <fullName evidence="5">CHRD domain-containing protein</fullName>
    </recommendedName>
</protein>
<evidence type="ECO:0000256" key="2">
    <source>
        <dbReference type="SAM" id="SignalP"/>
    </source>
</evidence>
<feature type="chain" id="PRO_5045958094" description="CHRD domain-containing protein" evidence="2">
    <location>
        <begin position="24"/>
        <end position="199"/>
    </location>
</feature>
<keyword evidence="4" id="KW-1185">Reference proteome</keyword>
<feature type="region of interest" description="Disordered" evidence="1">
    <location>
        <begin position="47"/>
        <end position="97"/>
    </location>
</feature>
<feature type="signal peptide" evidence="2">
    <location>
        <begin position="1"/>
        <end position="23"/>
    </location>
</feature>
<sequence length="199" mass="19941">MRHRLALAAALAAACQIPAQARAQTQAAGGPGCAELARIVQLLAGGPQNFPTESAPNGTPPTAPGGAPRGAPGGPASGPPGAVAPASAPAGPVRTTLLPPGALRAAVSATPGETRYVAELHEGNNRRGGADRAPQVLRQAAERVAACYRGIRPTREPNGTAEDNIRFTIAPGTEIAVVLENGSGGSPAVNLVATRRVRR</sequence>
<feature type="compositionally biased region" description="Gly residues" evidence="1">
    <location>
        <begin position="67"/>
        <end position="76"/>
    </location>
</feature>
<evidence type="ECO:0000313" key="4">
    <source>
        <dbReference type="Proteomes" id="UP001524642"/>
    </source>
</evidence>
<proteinExistence type="predicted"/>
<organism evidence="3 4">
    <name type="scientific">Roseomonas populi</name>
    <dbReference type="NCBI Taxonomy" id="3121582"/>
    <lineage>
        <taxon>Bacteria</taxon>
        <taxon>Pseudomonadati</taxon>
        <taxon>Pseudomonadota</taxon>
        <taxon>Alphaproteobacteria</taxon>
        <taxon>Acetobacterales</taxon>
        <taxon>Roseomonadaceae</taxon>
        <taxon>Roseomonas</taxon>
    </lineage>
</organism>
<evidence type="ECO:0000256" key="1">
    <source>
        <dbReference type="SAM" id="MobiDB-lite"/>
    </source>
</evidence>
<evidence type="ECO:0008006" key="5">
    <source>
        <dbReference type="Google" id="ProtNLM"/>
    </source>
</evidence>
<accession>A0ABT1X9P5</accession>